<dbReference type="EMBL" id="BAZW01000013">
    <property type="protein sequence ID" value="GAO29767.1"/>
    <property type="molecule type" value="Genomic_DNA"/>
</dbReference>
<reference evidence="1 2" key="1">
    <citation type="journal article" date="2015" name="Microbes Environ.">
        <title>Distribution and evolution of nitrogen fixation genes in the phylum bacteroidetes.</title>
        <authorList>
            <person name="Inoue J."/>
            <person name="Oshima K."/>
            <person name="Suda W."/>
            <person name="Sakamoto M."/>
            <person name="Iino T."/>
            <person name="Noda S."/>
            <person name="Hongoh Y."/>
            <person name="Hattori M."/>
            <person name="Ohkuma M."/>
        </authorList>
    </citation>
    <scope>NUCLEOTIDE SEQUENCE [LARGE SCALE GENOMIC DNA]</scope>
    <source>
        <strain evidence="1">JCM 15548</strain>
    </source>
</reference>
<sequence>MGDGGLTYEFPGTRSKRVKEIRYMYKWKEVGLADIAMDEEEGEEEFEWFIGKEGQGWVDNGMGWILAAFIENRHGELRPQTTEELTQCIGCHSKVGNTIDAVWSFQRQLPGDEGWGEMNYGQYASTTPEITRLKDYYAADGKMGELAGFYHSVVGGDLYGVMPDEIRDELAVYAQMKGETLNLSFSSEEMLNDDVLKDMSLEERKPRLLERQKLMRRFADDLAYLDYHEADDQYYIKGRLFYPTYTTMQSNIQAYRKVVLDQSFNLGKDVFGSEAGHVPFTFRSDGSVLDEHRNRIPAGEVIYSRPYNSEGVGTTPTGIIQGETLNKAGAVVSPDAPDAYSTTGTLDWMYNPILSDQPVRKGR</sequence>
<accession>A0A0E9LVZ8</accession>
<evidence type="ECO:0000313" key="2">
    <source>
        <dbReference type="Proteomes" id="UP000032900"/>
    </source>
</evidence>
<dbReference type="Proteomes" id="UP000032900">
    <property type="component" value="Unassembled WGS sequence"/>
</dbReference>
<comment type="caution">
    <text evidence="1">The sequence shown here is derived from an EMBL/GenBank/DDBJ whole genome shotgun (WGS) entry which is preliminary data.</text>
</comment>
<dbReference type="STRING" id="1236989.JCM15548_11993"/>
<dbReference type="AlphaFoldDB" id="A0A0E9LVZ8"/>
<organism evidence="1 2">
    <name type="scientific">Geofilum rubicundum JCM 15548</name>
    <dbReference type="NCBI Taxonomy" id="1236989"/>
    <lineage>
        <taxon>Bacteria</taxon>
        <taxon>Pseudomonadati</taxon>
        <taxon>Bacteroidota</taxon>
        <taxon>Bacteroidia</taxon>
        <taxon>Marinilabiliales</taxon>
        <taxon>Marinilabiliaceae</taxon>
        <taxon>Geofilum</taxon>
    </lineage>
</organism>
<protein>
    <submittedName>
        <fullName evidence="1">Uncharacterized protein</fullName>
    </submittedName>
</protein>
<evidence type="ECO:0000313" key="1">
    <source>
        <dbReference type="EMBL" id="GAO29767.1"/>
    </source>
</evidence>
<gene>
    <name evidence="1" type="ORF">JCM15548_11993</name>
</gene>
<proteinExistence type="predicted"/>
<keyword evidence="2" id="KW-1185">Reference proteome</keyword>
<name>A0A0E9LVZ8_9BACT</name>